<sequence length="60" mass="6765">MITNKLIMVAPHLLNNKILYKCIAPGQMSLNLDSIRFQCASLMPLIIVSEHARNNCRKLA</sequence>
<evidence type="ECO:0000313" key="1">
    <source>
        <dbReference type="EMBL" id="JAH91991.1"/>
    </source>
</evidence>
<name>A0A0E9WNX7_ANGAN</name>
<reference evidence="1" key="2">
    <citation type="journal article" date="2015" name="Fish Shellfish Immunol.">
        <title>Early steps in the European eel (Anguilla anguilla)-Vibrio vulnificus interaction in the gills: Role of the RtxA13 toxin.</title>
        <authorList>
            <person name="Callol A."/>
            <person name="Pajuelo D."/>
            <person name="Ebbesson L."/>
            <person name="Teles M."/>
            <person name="MacKenzie S."/>
            <person name="Amaro C."/>
        </authorList>
    </citation>
    <scope>NUCLEOTIDE SEQUENCE</scope>
</reference>
<dbReference type="AlphaFoldDB" id="A0A0E9WNX7"/>
<protein>
    <submittedName>
        <fullName evidence="1">Uncharacterized protein</fullName>
    </submittedName>
</protein>
<reference evidence="1" key="1">
    <citation type="submission" date="2014-11" db="EMBL/GenBank/DDBJ databases">
        <authorList>
            <person name="Amaro Gonzalez C."/>
        </authorList>
    </citation>
    <scope>NUCLEOTIDE SEQUENCE</scope>
</reference>
<dbReference type="EMBL" id="GBXM01016586">
    <property type="protein sequence ID" value="JAH91991.1"/>
    <property type="molecule type" value="Transcribed_RNA"/>
</dbReference>
<organism evidence="1">
    <name type="scientific">Anguilla anguilla</name>
    <name type="common">European freshwater eel</name>
    <name type="synonym">Muraena anguilla</name>
    <dbReference type="NCBI Taxonomy" id="7936"/>
    <lineage>
        <taxon>Eukaryota</taxon>
        <taxon>Metazoa</taxon>
        <taxon>Chordata</taxon>
        <taxon>Craniata</taxon>
        <taxon>Vertebrata</taxon>
        <taxon>Euteleostomi</taxon>
        <taxon>Actinopterygii</taxon>
        <taxon>Neopterygii</taxon>
        <taxon>Teleostei</taxon>
        <taxon>Anguilliformes</taxon>
        <taxon>Anguillidae</taxon>
        <taxon>Anguilla</taxon>
    </lineage>
</organism>
<accession>A0A0E9WNX7</accession>
<proteinExistence type="predicted"/>